<name>A0A2V1EFZ8_9PLEO</name>
<dbReference type="EMBL" id="KZ805300">
    <property type="protein sequence ID" value="PVI08684.1"/>
    <property type="molecule type" value="Genomic_DNA"/>
</dbReference>
<dbReference type="Proteomes" id="UP000244855">
    <property type="component" value="Unassembled WGS sequence"/>
</dbReference>
<proteinExistence type="predicted"/>
<dbReference type="Pfam" id="PF20150">
    <property type="entry name" value="2EXR"/>
    <property type="match status" value="1"/>
</dbReference>
<evidence type="ECO:0000313" key="3">
    <source>
        <dbReference type="Proteomes" id="UP000244855"/>
    </source>
</evidence>
<accession>A0A2V1EFZ8</accession>
<evidence type="ECO:0000259" key="1">
    <source>
        <dbReference type="Pfam" id="PF20150"/>
    </source>
</evidence>
<gene>
    <name evidence="2" type="ORF">DM02DRAFT_637374</name>
</gene>
<protein>
    <recommendedName>
        <fullName evidence="1">2EXR domain-containing protein</fullName>
    </recommendedName>
</protein>
<reference evidence="2 3" key="1">
    <citation type="journal article" date="2018" name="Sci. Rep.">
        <title>Comparative genomics provides insights into the lifestyle and reveals functional heterogeneity of dark septate endophytic fungi.</title>
        <authorList>
            <person name="Knapp D.G."/>
            <person name="Nemeth J.B."/>
            <person name="Barry K."/>
            <person name="Hainaut M."/>
            <person name="Henrissat B."/>
            <person name="Johnson J."/>
            <person name="Kuo A."/>
            <person name="Lim J.H.P."/>
            <person name="Lipzen A."/>
            <person name="Nolan M."/>
            <person name="Ohm R.A."/>
            <person name="Tamas L."/>
            <person name="Grigoriev I.V."/>
            <person name="Spatafora J.W."/>
            <person name="Nagy L.G."/>
            <person name="Kovacs G.M."/>
        </authorList>
    </citation>
    <scope>NUCLEOTIDE SEQUENCE [LARGE SCALE GENOMIC DNA]</scope>
    <source>
        <strain evidence="2 3">DSE2036</strain>
    </source>
</reference>
<dbReference type="PANTHER" id="PTHR35910:SF1">
    <property type="entry name" value="2EXR DOMAIN-CONTAINING PROTEIN"/>
    <property type="match status" value="1"/>
</dbReference>
<keyword evidence="3" id="KW-1185">Reference proteome</keyword>
<dbReference type="InterPro" id="IPR045518">
    <property type="entry name" value="2EXR"/>
</dbReference>
<sequence>MVTFHLFPRLPYELRAKIWEFTVEPRTVELEWKHRDPRYYRRPFFTSPTPVPAILQVYREARYSGLYQMSFCSDVLLPSKGPRYVWVNTEIDIIDIGEFPFQCFQSIAHLIRRLKFTRKESDEIFFHWEVEDVRLFVNVKEIHIVCADGLAAWVDALEYHYWPCGDDNVFFIDPDNSDRVFRGNKGLDTIADMYDT</sequence>
<evidence type="ECO:0000313" key="2">
    <source>
        <dbReference type="EMBL" id="PVI08684.1"/>
    </source>
</evidence>
<dbReference type="OrthoDB" id="3473305at2759"/>
<feature type="domain" description="2EXR" evidence="1">
    <location>
        <begin position="4"/>
        <end position="94"/>
    </location>
</feature>
<dbReference type="PANTHER" id="PTHR35910">
    <property type="entry name" value="2EXR DOMAIN-CONTAINING PROTEIN"/>
    <property type="match status" value="1"/>
</dbReference>
<organism evidence="2 3">
    <name type="scientific">Periconia macrospinosa</name>
    <dbReference type="NCBI Taxonomy" id="97972"/>
    <lineage>
        <taxon>Eukaryota</taxon>
        <taxon>Fungi</taxon>
        <taxon>Dikarya</taxon>
        <taxon>Ascomycota</taxon>
        <taxon>Pezizomycotina</taxon>
        <taxon>Dothideomycetes</taxon>
        <taxon>Pleosporomycetidae</taxon>
        <taxon>Pleosporales</taxon>
        <taxon>Massarineae</taxon>
        <taxon>Periconiaceae</taxon>
        <taxon>Periconia</taxon>
    </lineage>
</organism>
<dbReference type="AlphaFoldDB" id="A0A2V1EFZ8"/>